<dbReference type="Proteomes" id="UP000240418">
    <property type="component" value="Unassembled WGS sequence"/>
</dbReference>
<feature type="domain" description="Tyr recombinase" evidence="2">
    <location>
        <begin position="147"/>
        <end position="346"/>
    </location>
</feature>
<dbReference type="InterPro" id="IPR011010">
    <property type="entry name" value="DNA_brk_join_enz"/>
</dbReference>
<evidence type="ECO:0000313" key="3">
    <source>
        <dbReference type="EMBL" id="PSL12637.1"/>
    </source>
</evidence>
<reference evidence="3 4" key="1">
    <citation type="submission" date="2018-03" db="EMBL/GenBank/DDBJ databases">
        <title>Genomic Encyclopedia of Archaeal and Bacterial Type Strains, Phase II (KMG-II): from individual species to whole genera.</title>
        <authorList>
            <person name="Goeker M."/>
        </authorList>
    </citation>
    <scope>NUCLEOTIDE SEQUENCE [LARGE SCALE GENOMIC DNA]</scope>
    <source>
        <strain evidence="3 4">DSM 100673</strain>
    </source>
</reference>
<dbReference type="InterPro" id="IPR002104">
    <property type="entry name" value="Integrase_catalytic"/>
</dbReference>
<keyword evidence="4" id="KW-1185">Reference proteome</keyword>
<name>A0A2P8ET23_9RHOB</name>
<dbReference type="OrthoDB" id="7363113at2"/>
<dbReference type="InterPro" id="IPR013762">
    <property type="entry name" value="Integrase-like_cat_sf"/>
</dbReference>
<proteinExistence type="predicted"/>
<dbReference type="SUPFAM" id="SSF56349">
    <property type="entry name" value="DNA breaking-rejoining enzymes"/>
    <property type="match status" value="1"/>
</dbReference>
<dbReference type="RefSeq" id="WP_106610689.1">
    <property type="nucleotide sequence ID" value="NZ_PYGJ01000038.1"/>
</dbReference>
<evidence type="ECO:0000313" key="4">
    <source>
        <dbReference type="Proteomes" id="UP000240418"/>
    </source>
</evidence>
<organism evidence="3 4">
    <name type="scientific">Shimia abyssi</name>
    <dbReference type="NCBI Taxonomy" id="1662395"/>
    <lineage>
        <taxon>Bacteria</taxon>
        <taxon>Pseudomonadati</taxon>
        <taxon>Pseudomonadota</taxon>
        <taxon>Alphaproteobacteria</taxon>
        <taxon>Rhodobacterales</taxon>
        <taxon>Roseobacteraceae</taxon>
    </lineage>
</organism>
<evidence type="ECO:0000259" key="2">
    <source>
        <dbReference type="PROSITE" id="PS51898"/>
    </source>
</evidence>
<gene>
    <name evidence="3" type="ORF">CLV88_1381</name>
</gene>
<accession>A0A2P8ET23</accession>
<dbReference type="GO" id="GO:0015074">
    <property type="term" value="P:DNA integration"/>
    <property type="evidence" value="ECO:0007669"/>
    <property type="project" value="InterPro"/>
</dbReference>
<dbReference type="GO" id="GO:0003677">
    <property type="term" value="F:DNA binding"/>
    <property type="evidence" value="ECO:0007669"/>
    <property type="project" value="InterPro"/>
</dbReference>
<sequence length="357" mass="40454">MTAERKLPRCVPVIGWPKKDREAWATALLQPKDALDVAGPASHLRAPSVRLIEQAVGRFLGWLEDIEGRKATNVPHDVPVDALRRYIDWLNERVAPFTVLGHVRDLHEYLRFAWPDFDRSHVKRAERALAWRAKPTKDKRARLRPSEDLVRLGEDLMAEAASAGSGDRRLPLVQYRDGLAIALLALRPLRIRAFASIQLQDHLLHVGNVWKIAIPPELSKNNRPWEADIPSELAPALRHYLEAVRPQLRSLRGRWHSEPGGALWISIDGSAMKPKALGEAITKRTRQAFGQSISPHYFRDCAATTLAYDSPKNVRLATPLLGHTSPKTTEKHYNQARQIEAGRKLNTTLSELRRRLR</sequence>
<comment type="caution">
    <text evidence="3">The sequence shown here is derived from an EMBL/GenBank/DDBJ whole genome shotgun (WGS) entry which is preliminary data.</text>
</comment>
<evidence type="ECO:0000256" key="1">
    <source>
        <dbReference type="ARBA" id="ARBA00023172"/>
    </source>
</evidence>
<dbReference type="Pfam" id="PF00589">
    <property type="entry name" value="Phage_integrase"/>
    <property type="match status" value="1"/>
</dbReference>
<dbReference type="AlphaFoldDB" id="A0A2P8ET23"/>
<dbReference type="Gene3D" id="1.10.443.10">
    <property type="entry name" value="Intergrase catalytic core"/>
    <property type="match status" value="1"/>
</dbReference>
<dbReference type="PROSITE" id="PS51898">
    <property type="entry name" value="TYR_RECOMBINASE"/>
    <property type="match status" value="1"/>
</dbReference>
<keyword evidence="1" id="KW-0233">DNA recombination</keyword>
<dbReference type="GO" id="GO:0006310">
    <property type="term" value="P:DNA recombination"/>
    <property type="evidence" value="ECO:0007669"/>
    <property type="project" value="UniProtKB-KW"/>
</dbReference>
<protein>
    <submittedName>
        <fullName evidence="3">Site-specific recombinase XerC</fullName>
    </submittedName>
</protein>
<dbReference type="EMBL" id="PYGJ01000038">
    <property type="protein sequence ID" value="PSL12637.1"/>
    <property type="molecule type" value="Genomic_DNA"/>
</dbReference>